<evidence type="ECO:0000256" key="5">
    <source>
        <dbReference type="ARBA" id="ARBA00022692"/>
    </source>
</evidence>
<gene>
    <name evidence="10" type="ORF">MUN33_08435</name>
</gene>
<dbReference type="Proteomes" id="UP001139207">
    <property type="component" value="Unassembled WGS sequence"/>
</dbReference>
<evidence type="ECO:0000256" key="7">
    <source>
        <dbReference type="ARBA" id="ARBA00023136"/>
    </source>
</evidence>
<feature type="transmembrane region" description="Helical" evidence="9">
    <location>
        <begin position="458"/>
        <end position="476"/>
    </location>
</feature>
<dbReference type="PANTHER" id="PTHR48086:SF7">
    <property type="entry name" value="SODIUM-SOLUTE SYMPORTER-RELATED"/>
    <property type="match status" value="1"/>
</dbReference>
<dbReference type="AlphaFoldDB" id="A0A9X1WIA7"/>
<organism evidence="10 11">
    <name type="scientific">Corynebacterium kalidii</name>
    <dbReference type="NCBI Taxonomy" id="2931982"/>
    <lineage>
        <taxon>Bacteria</taxon>
        <taxon>Bacillati</taxon>
        <taxon>Actinomycetota</taxon>
        <taxon>Actinomycetes</taxon>
        <taxon>Mycobacteriales</taxon>
        <taxon>Corynebacteriaceae</taxon>
        <taxon>Corynebacterium</taxon>
    </lineage>
</organism>
<dbReference type="InterPro" id="IPR018212">
    <property type="entry name" value="Na/solute_symporter_CS"/>
</dbReference>
<feature type="transmembrane region" description="Helical" evidence="9">
    <location>
        <begin position="372"/>
        <end position="391"/>
    </location>
</feature>
<keyword evidence="7 9" id="KW-0472">Membrane</keyword>
<accession>A0A9X1WIA7</accession>
<feature type="transmembrane region" description="Helical" evidence="9">
    <location>
        <begin position="45"/>
        <end position="69"/>
    </location>
</feature>
<feature type="transmembrane region" description="Helical" evidence="9">
    <location>
        <begin position="262"/>
        <end position="286"/>
    </location>
</feature>
<dbReference type="PROSITE" id="PS00457">
    <property type="entry name" value="NA_SOLUT_SYMP_2"/>
    <property type="match status" value="1"/>
</dbReference>
<sequence>MLVNWLNTVIIVLYLAVMLWFGWWGQRKVSNRADYLVAGRRLGPLFYAGTMAAVVLGGASAVGGMGLGYEFGISGFWLVTAIGVGVLILSLCFAPLLQRLRIYTVTQMLGLRYGGTTTRVASVVMLGYTVMLTVTSTSAYASIFMVLFGWDRWLALVVGGGIVLFYSTTGGMWSITLADMAQITVITVAVFLLMLPMSFSDAGGWSGMQERLGSEFFDVGGIGLQSIITYFVVYTLGLLIGQDIWQRVFTARSPQVARWGGAGAAVYCILFAVAGAVVGMAAAVLLPGIGARDDVYAQVATEILPAGLGGIALAGGLAAMMSTASGGLIAASTVAKEDVVPLLRDMVGKPASATGADGGSGDDSDEVAGNRMWVLGLGVLTLVVAMVVPDVVAALTIAYDLLVGGLLVAILGGIVWRRGTGKGAMWSMVAGTLGTVVTMTVMEVRAQESLGGILANEPIYVGLVLSFVVYVAVSLATRPTAPEVLDAWKARVSGNEPVAAE</sequence>
<dbReference type="PANTHER" id="PTHR48086">
    <property type="entry name" value="SODIUM/PROLINE SYMPORTER-RELATED"/>
    <property type="match status" value="1"/>
</dbReference>
<dbReference type="InterPro" id="IPR001734">
    <property type="entry name" value="Na/solute_symporter"/>
</dbReference>
<name>A0A9X1WIA7_9CORY</name>
<feature type="transmembrane region" description="Helical" evidence="9">
    <location>
        <begin position="219"/>
        <end position="241"/>
    </location>
</feature>
<dbReference type="PROSITE" id="PS50283">
    <property type="entry name" value="NA_SOLUT_SYMP_3"/>
    <property type="match status" value="1"/>
</dbReference>
<dbReference type="GO" id="GO:0005886">
    <property type="term" value="C:plasma membrane"/>
    <property type="evidence" value="ECO:0007669"/>
    <property type="project" value="TreeGrafter"/>
</dbReference>
<evidence type="ECO:0000313" key="10">
    <source>
        <dbReference type="EMBL" id="MCJ7858743.1"/>
    </source>
</evidence>
<proteinExistence type="inferred from homology"/>
<keyword evidence="6 9" id="KW-1133">Transmembrane helix</keyword>
<dbReference type="RefSeq" id="WP_244804482.1">
    <property type="nucleotide sequence ID" value="NZ_JALIEA010000013.1"/>
</dbReference>
<feature type="transmembrane region" description="Helical" evidence="9">
    <location>
        <begin position="118"/>
        <end position="147"/>
    </location>
</feature>
<dbReference type="EMBL" id="JALIEA010000013">
    <property type="protein sequence ID" value="MCJ7858743.1"/>
    <property type="molecule type" value="Genomic_DNA"/>
</dbReference>
<feature type="transmembrane region" description="Helical" evidence="9">
    <location>
        <begin position="153"/>
        <end position="173"/>
    </location>
</feature>
<protein>
    <submittedName>
        <fullName evidence="10">Sodium:solute symporter</fullName>
    </submittedName>
</protein>
<dbReference type="InterPro" id="IPR050277">
    <property type="entry name" value="Sodium:Solute_Symporter"/>
</dbReference>
<dbReference type="InterPro" id="IPR038377">
    <property type="entry name" value="Na/Glc_symporter_sf"/>
</dbReference>
<feature type="transmembrane region" description="Helical" evidence="9">
    <location>
        <begin position="75"/>
        <end position="97"/>
    </location>
</feature>
<evidence type="ECO:0000256" key="9">
    <source>
        <dbReference type="SAM" id="Phobius"/>
    </source>
</evidence>
<dbReference type="Pfam" id="PF00474">
    <property type="entry name" value="SSF"/>
    <property type="match status" value="1"/>
</dbReference>
<evidence type="ECO:0000256" key="1">
    <source>
        <dbReference type="ARBA" id="ARBA00004141"/>
    </source>
</evidence>
<feature type="transmembrane region" description="Helical" evidence="9">
    <location>
        <begin position="180"/>
        <end position="199"/>
    </location>
</feature>
<comment type="caution">
    <text evidence="10">The sequence shown here is derived from an EMBL/GenBank/DDBJ whole genome shotgun (WGS) entry which is preliminary data.</text>
</comment>
<evidence type="ECO:0000256" key="2">
    <source>
        <dbReference type="ARBA" id="ARBA00006434"/>
    </source>
</evidence>
<comment type="similarity">
    <text evidence="2 8">Belongs to the sodium:solute symporter (SSF) (TC 2.A.21) family.</text>
</comment>
<evidence type="ECO:0000256" key="4">
    <source>
        <dbReference type="ARBA" id="ARBA00022475"/>
    </source>
</evidence>
<feature type="transmembrane region" description="Helical" evidence="9">
    <location>
        <begin position="423"/>
        <end position="446"/>
    </location>
</feature>
<dbReference type="Gene3D" id="1.20.1730.10">
    <property type="entry name" value="Sodium/glucose cotransporter"/>
    <property type="match status" value="1"/>
</dbReference>
<evidence type="ECO:0000256" key="6">
    <source>
        <dbReference type="ARBA" id="ARBA00022989"/>
    </source>
</evidence>
<feature type="transmembrane region" description="Helical" evidence="9">
    <location>
        <begin position="306"/>
        <end position="331"/>
    </location>
</feature>
<keyword evidence="5 9" id="KW-0812">Transmembrane</keyword>
<dbReference type="CDD" id="cd11479">
    <property type="entry name" value="SLC5sbd_u3"/>
    <property type="match status" value="1"/>
</dbReference>
<keyword evidence="11" id="KW-1185">Reference proteome</keyword>
<dbReference type="GO" id="GO:0046942">
    <property type="term" value="P:carboxylic acid transport"/>
    <property type="evidence" value="ECO:0007669"/>
    <property type="project" value="UniProtKB-ARBA"/>
</dbReference>
<feature type="transmembrane region" description="Helical" evidence="9">
    <location>
        <begin position="397"/>
        <end position="416"/>
    </location>
</feature>
<reference evidence="10" key="1">
    <citation type="submission" date="2022-04" db="EMBL/GenBank/DDBJ databases">
        <title>Corynebacterium kalidii LD5P10.</title>
        <authorList>
            <person name="Sun J.Q."/>
        </authorList>
    </citation>
    <scope>NUCLEOTIDE SEQUENCE</scope>
    <source>
        <strain evidence="10">LD5P10</strain>
    </source>
</reference>
<feature type="transmembrane region" description="Helical" evidence="9">
    <location>
        <begin position="6"/>
        <end position="24"/>
    </location>
</feature>
<dbReference type="GO" id="GO:0022857">
    <property type="term" value="F:transmembrane transporter activity"/>
    <property type="evidence" value="ECO:0007669"/>
    <property type="project" value="InterPro"/>
</dbReference>
<evidence type="ECO:0000256" key="8">
    <source>
        <dbReference type="RuleBase" id="RU362091"/>
    </source>
</evidence>
<evidence type="ECO:0000256" key="3">
    <source>
        <dbReference type="ARBA" id="ARBA00022448"/>
    </source>
</evidence>
<keyword evidence="4" id="KW-1003">Cell membrane</keyword>
<keyword evidence="3" id="KW-0813">Transport</keyword>
<comment type="subcellular location">
    <subcellularLocation>
        <location evidence="1">Membrane</location>
        <topology evidence="1">Multi-pass membrane protein</topology>
    </subcellularLocation>
</comment>
<evidence type="ECO:0000313" key="11">
    <source>
        <dbReference type="Proteomes" id="UP001139207"/>
    </source>
</evidence>